<evidence type="ECO:0000256" key="4">
    <source>
        <dbReference type="ARBA" id="ARBA00022833"/>
    </source>
</evidence>
<proteinExistence type="predicted"/>
<name>A0ABQ9LQB8_HEVBR</name>
<feature type="domain" description="C2H2-type" evidence="8">
    <location>
        <begin position="22"/>
        <end position="49"/>
    </location>
</feature>
<evidence type="ECO:0000256" key="2">
    <source>
        <dbReference type="ARBA" id="ARBA00022723"/>
    </source>
</evidence>
<dbReference type="SUPFAM" id="SSF57667">
    <property type="entry name" value="beta-beta-alpha zinc fingers"/>
    <property type="match status" value="1"/>
</dbReference>
<sequence length="193" mass="21353">MEIELKVSQNNVEEDGNRARVFPCLFCSRKFYSSQALGGHQNAHKKERNAARKAKKASEYDPPAPPPSLPMVFAPSHHHLGLLHPSMYITAHAATLQCYPTHQLSDSFGSNGAPRFDNGPFYGGNNCSSHSSRHHQCEEEDQSFLNWQRSTRFNSFNGGAGSSQHPALMVNNARHNVGSSGNKDQNLDLSLHL</sequence>
<comment type="caution">
    <text evidence="9">The sequence shown here is derived from an EMBL/GenBank/DDBJ whole genome shotgun (WGS) entry which is preliminary data.</text>
</comment>
<accession>A0ABQ9LQB8</accession>
<evidence type="ECO:0000256" key="3">
    <source>
        <dbReference type="ARBA" id="ARBA00022771"/>
    </source>
</evidence>
<keyword evidence="5" id="KW-0539">Nucleus</keyword>
<dbReference type="PANTHER" id="PTHR47287">
    <property type="entry name" value="C2H2 AND C2HC ZINC FINGERS SUPERFAMILY PROTEIN"/>
    <property type="match status" value="1"/>
</dbReference>
<feature type="region of interest" description="Disordered" evidence="7">
    <location>
        <begin position="174"/>
        <end position="193"/>
    </location>
</feature>
<evidence type="ECO:0000313" key="9">
    <source>
        <dbReference type="EMBL" id="KAJ9169725.1"/>
    </source>
</evidence>
<reference evidence="9 10" key="1">
    <citation type="journal article" date="2023" name="Plant Biotechnol. J.">
        <title>Chromosome-level wild Hevea brasiliensis genome provides new tools for genomic-assisted breeding and valuable loci to elevate rubber yield.</title>
        <authorList>
            <person name="Cheng H."/>
            <person name="Song X."/>
            <person name="Hu Y."/>
            <person name="Wu T."/>
            <person name="Yang Q."/>
            <person name="An Z."/>
            <person name="Feng S."/>
            <person name="Deng Z."/>
            <person name="Wu W."/>
            <person name="Zeng X."/>
            <person name="Tu M."/>
            <person name="Wang X."/>
            <person name="Huang H."/>
        </authorList>
    </citation>
    <scope>NUCLEOTIDE SEQUENCE [LARGE SCALE GENOMIC DNA]</scope>
    <source>
        <strain evidence="9">MT/VB/25A 57/8</strain>
    </source>
</reference>
<evidence type="ECO:0000256" key="5">
    <source>
        <dbReference type="ARBA" id="ARBA00023242"/>
    </source>
</evidence>
<dbReference type="EMBL" id="JARPOI010000010">
    <property type="protein sequence ID" value="KAJ9169725.1"/>
    <property type="molecule type" value="Genomic_DNA"/>
</dbReference>
<evidence type="ECO:0000259" key="8">
    <source>
        <dbReference type="PROSITE" id="PS50157"/>
    </source>
</evidence>
<feature type="compositionally biased region" description="Basic residues" evidence="7">
    <location>
        <begin position="42"/>
        <end position="55"/>
    </location>
</feature>
<gene>
    <name evidence="9" type="ORF">P3X46_017884</name>
</gene>
<feature type="region of interest" description="Disordered" evidence="7">
    <location>
        <begin position="37"/>
        <end position="68"/>
    </location>
</feature>
<dbReference type="PANTHER" id="PTHR47287:SF15">
    <property type="entry name" value="ZINC FINGER PROTEIN 3-LIKE"/>
    <property type="match status" value="1"/>
</dbReference>
<dbReference type="PROSITE" id="PS00028">
    <property type="entry name" value="ZINC_FINGER_C2H2_1"/>
    <property type="match status" value="1"/>
</dbReference>
<keyword evidence="4" id="KW-0862">Zinc</keyword>
<dbReference type="PROSITE" id="PS50157">
    <property type="entry name" value="ZINC_FINGER_C2H2_2"/>
    <property type="match status" value="1"/>
</dbReference>
<dbReference type="InterPro" id="IPR044246">
    <property type="entry name" value="ZFP3-like"/>
</dbReference>
<organism evidence="9 10">
    <name type="scientific">Hevea brasiliensis</name>
    <name type="common">Para rubber tree</name>
    <name type="synonym">Siphonia brasiliensis</name>
    <dbReference type="NCBI Taxonomy" id="3981"/>
    <lineage>
        <taxon>Eukaryota</taxon>
        <taxon>Viridiplantae</taxon>
        <taxon>Streptophyta</taxon>
        <taxon>Embryophyta</taxon>
        <taxon>Tracheophyta</taxon>
        <taxon>Spermatophyta</taxon>
        <taxon>Magnoliopsida</taxon>
        <taxon>eudicotyledons</taxon>
        <taxon>Gunneridae</taxon>
        <taxon>Pentapetalae</taxon>
        <taxon>rosids</taxon>
        <taxon>fabids</taxon>
        <taxon>Malpighiales</taxon>
        <taxon>Euphorbiaceae</taxon>
        <taxon>Crotonoideae</taxon>
        <taxon>Micrandreae</taxon>
        <taxon>Hevea</taxon>
    </lineage>
</organism>
<dbReference type="Gene3D" id="3.30.160.60">
    <property type="entry name" value="Classic Zinc Finger"/>
    <property type="match status" value="1"/>
</dbReference>
<keyword evidence="3 6" id="KW-0863">Zinc-finger</keyword>
<keyword evidence="10" id="KW-1185">Reference proteome</keyword>
<dbReference type="InterPro" id="IPR013087">
    <property type="entry name" value="Znf_C2H2_type"/>
</dbReference>
<evidence type="ECO:0000256" key="7">
    <source>
        <dbReference type="SAM" id="MobiDB-lite"/>
    </source>
</evidence>
<keyword evidence="2" id="KW-0479">Metal-binding</keyword>
<evidence type="ECO:0000313" key="10">
    <source>
        <dbReference type="Proteomes" id="UP001174677"/>
    </source>
</evidence>
<evidence type="ECO:0000256" key="6">
    <source>
        <dbReference type="PROSITE-ProRule" id="PRU00042"/>
    </source>
</evidence>
<dbReference type="Proteomes" id="UP001174677">
    <property type="component" value="Chromosome 10"/>
</dbReference>
<evidence type="ECO:0000256" key="1">
    <source>
        <dbReference type="ARBA" id="ARBA00004123"/>
    </source>
</evidence>
<protein>
    <recommendedName>
        <fullName evidence="8">C2H2-type domain-containing protein</fullName>
    </recommendedName>
</protein>
<comment type="subcellular location">
    <subcellularLocation>
        <location evidence="1">Nucleus</location>
    </subcellularLocation>
</comment>
<dbReference type="InterPro" id="IPR036236">
    <property type="entry name" value="Znf_C2H2_sf"/>
</dbReference>